<proteinExistence type="predicted"/>
<comment type="caution">
    <text evidence="1">The sequence shown here is derived from an EMBL/GenBank/DDBJ whole genome shotgun (WGS) entry which is preliminary data.</text>
</comment>
<reference evidence="1 2" key="1">
    <citation type="submission" date="2020-08" db="EMBL/GenBank/DDBJ databases">
        <title>Genome public.</title>
        <authorList>
            <person name="Liu C."/>
            <person name="Sun Q."/>
        </authorList>
    </citation>
    <scope>NUCLEOTIDE SEQUENCE [LARGE SCALE GENOMIC DNA]</scope>
    <source>
        <strain evidence="1 2">NSJ-71</strain>
    </source>
</reference>
<dbReference type="EMBL" id="JACOPS010000001">
    <property type="protein sequence ID" value="MBC5727333.1"/>
    <property type="molecule type" value="Genomic_DNA"/>
</dbReference>
<evidence type="ECO:0000313" key="2">
    <source>
        <dbReference type="Proteomes" id="UP000636755"/>
    </source>
</evidence>
<accession>A0ABR7HIJ8</accession>
<organism evidence="1 2">
    <name type="scientific">Ruminococcus intestinalis</name>
    <dbReference type="NCBI Taxonomy" id="2763066"/>
    <lineage>
        <taxon>Bacteria</taxon>
        <taxon>Bacillati</taxon>
        <taxon>Bacillota</taxon>
        <taxon>Clostridia</taxon>
        <taxon>Eubacteriales</taxon>
        <taxon>Oscillospiraceae</taxon>
        <taxon>Ruminococcus</taxon>
    </lineage>
</organism>
<protein>
    <submittedName>
        <fullName evidence="1">Uncharacterized protein</fullName>
    </submittedName>
</protein>
<dbReference type="RefSeq" id="WP_186934667.1">
    <property type="nucleotide sequence ID" value="NZ_JACOPS010000001.1"/>
</dbReference>
<keyword evidence="2" id="KW-1185">Reference proteome</keyword>
<sequence length="92" mass="10548">MKGIKTTSITNWLIKINMLEYFADENGKNHKIPTENGIQLGITTQERLGMYGSYKVVLYDSNVQQFILDNIDTIAYYNTQKKSYNFNTGGNI</sequence>
<gene>
    <name evidence="1" type="ORF">H8R91_02060</name>
</gene>
<name>A0ABR7HIJ8_9FIRM</name>
<dbReference type="Proteomes" id="UP000636755">
    <property type="component" value="Unassembled WGS sequence"/>
</dbReference>
<evidence type="ECO:0000313" key="1">
    <source>
        <dbReference type="EMBL" id="MBC5727333.1"/>
    </source>
</evidence>